<feature type="domain" description="Mur ligase C-terminal" evidence="9">
    <location>
        <begin position="320"/>
        <end position="436"/>
    </location>
</feature>
<dbReference type="Pfam" id="PF08245">
    <property type="entry name" value="Mur_ligase_M"/>
    <property type="match status" value="1"/>
</dbReference>
<keyword evidence="7 8" id="KW-0573">Peptidoglycan synthesis</keyword>
<dbReference type="UniPathway" id="UPA00219"/>
<evidence type="ECO:0000259" key="9">
    <source>
        <dbReference type="Pfam" id="PF02875"/>
    </source>
</evidence>
<dbReference type="PANTHER" id="PTHR43692:SF1">
    <property type="entry name" value="UDP-N-ACETYLMURAMOYLALANINE--D-GLUTAMATE LIGASE"/>
    <property type="match status" value="1"/>
</dbReference>
<dbReference type="EMBL" id="PFAJ01000035">
    <property type="protein sequence ID" value="PIR97231.1"/>
    <property type="molecule type" value="Genomic_DNA"/>
</dbReference>
<organism evidence="11 12">
    <name type="scientific">Candidatus Doudnabacteria bacterium CG10_big_fil_rev_8_21_14_0_10_41_10</name>
    <dbReference type="NCBI Taxonomy" id="1974551"/>
    <lineage>
        <taxon>Bacteria</taxon>
        <taxon>Candidatus Doudnaibacteriota</taxon>
    </lineage>
</organism>
<keyword evidence="4 7" id="KW-0436">Ligase</keyword>
<reference evidence="12" key="1">
    <citation type="submission" date="2017-09" db="EMBL/GenBank/DDBJ databases">
        <title>Depth-based differentiation of microbial function through sediment-hosted aquifers and enrichment of novel symbionts in the deep terrestrial subsurface.</title>
        <authorList>
            <person name="Probst A.J."/>
            <person name="Ladd B."/>
            <person name="Jarett J.K."/>
            <person name="Geller-Mcgrath D.E."/>
            <person name="Sieber C.M.K."/>
            <person name="Emerson J.B."/>
            <person name="Anantharaman K."/>
            <person name="Thomas B.C."/>
            <person name="Malmstrom R."/>
            <person name="Stieglmeier M."/>
            <person name="Klingl A."/>
            <person name="Woyke T."/>
            <person name="Ryan C.M."/>
            <person name="Banfield J.F."/>
        </authorList>
    </citation>
    <scope>NUCLEOTIDE SEQUENCE [LARGE SCALE GENOMIC DNA]</scope>
</reference>
<name>A0A2H0VDS3_9BACT</name>
<evidence type="ECO:0000256" key="3">
    <source>
        <dbReference type="ARBA" id="ARBA00022490"/>
    </source>
</evidence>
<dbReference type="SUPFAM" id="SSF51984">
    <property type="entry name" value="MurCD N-terminal domain"/>
    <property type="match status" value="1"/>
</dbReference>
<dbReference type="PANTHER" id="PTHR43692">
    <property type="entry name" value="UDP-N-ACETYLMURAMOYLALANINE--D-GLUTAMATE LIGASE"/>
    <property type="match status" value="1"/>
</dbReference>
<dbReference type="Gene3D" id="3.40.50.720">
    <property type="entry name" value="NAD(P)-binding Rossmann-like Domain"/>
    <property type="match status" value="1"/>
</dbReference>
<dbReference type="GO" id="GO:0051301">
    <property type="term" value="P:cell division"/>
    <property type="evidence" value="ECO:0007669"/>
    <property type="project" value="UniProtKB-KW"/>
</dbReference>
<keyword evidence="3 7" id="KW-0963">Cytoplasm</keyword>
<proteinExistence type="inferred from homology"/>
<feature type="domain" description="Mur ligase central" evidence="10">
    <location>
        <begin position="131"/>
        <end position="274"/>
    </location>
</feature>
<comment type="catalytic activity">
    <reaction evidence="7 8">
        <text>UDP-N-acetyl-alpha-D-muramoyl-L-alanine + D-glutamate + ATP = UDP-N-acetyl-alpha-D-muramoyl-L-alanyl-D-glutamate + ADP + phosphate + H(+)</text>
        <dbReference type="Rhea" id="RHEA:16429"/>
        <dbReference type="ChEBI" id="CHEBI:15378"/>
        <dbReference type="ChEBI" id="CHEBI:29986"/>
        <dbReference type="ChEBI" id="CHEBI:30616"/>
        <dbReference type="ChEBI" id="CHEBI:43474"/>
        <dbReference type="ChEBI" id="CHEBI:83898"/>
        <dbReference type="ChEBI" id="CHEBI:83900"/>
        <dbReference type="ChEBI" id="CHEBI:456216"/>
        <dbReference type="EC" id="6.3.2.9"/>
    </reaction>
</comment>
<dbReference type="Gene3D" id="3.90.190.20">
    <property type="entry name" value="Mur ligase, C-terminal domain"/>
    <property type="match status" value="1"/>
</dbReference>
<accession>A0A2H0VDS3</accession>
<evidence type="ECO:0000313" key="11">
    <source>
        <dbReference type="EMBL" id="PIR97231.1"/>
    </source>
</evidence>
<dbReference type="SUPFAM" id="SSF53244">
    <property type="entry name" value="MurD-like peptide ligases, peptide-binding domain"/>
    <property type="match status" value="1"/>
</dbReference>
<dbReference type="GO" id="GO:0008764">
    <property type="term" value="F:UDP-N-acetylmuramoylalanine-D-glutamate ligase activity"/>
    <property type="evidence" value="ECO:0007669"/>
    <property type="project" value="UniProtKB-UniRule"/>
</dbReference>
<evidence type="ECO:0000256" key="5">
    <source>
        <dbReference type="ARBA" id="ARBA00022741"/>
    </source>
</evidence>
<keyword evidence="7 8" id="KW-0132">Cell division</keyword>
<dbReference type="InterPro" id="IPR005762">
    <property type="entry name" value="MurD"/>
</dbReference>
<dbReference type="Pfam" id="PF02875">
    <property type="entry name" value="Mur_ligase_C"/>
    <property type="match status" value="1"/>
</dbReference>
<comment type="caution">
    <text evidence="11">The sequence shown here is derived from an EMBL/GenBank/DDBJ whole genome shotgun (WGS) entry which is preliminary data.</text>
</comment>
<keyword evidence="7 8" id="KW-0961">Cell wall biogenesis/degradation</keyword>
<dbReference type="SUPFAM" id="SSF53623">
    <property type="entry name" value="MurD-like peptide ligases, catalytic domain"/>
    <property type="match status" value="1"/>
</dbReference>
<dbReference type="NCBIfam" id="TIGR01087">
    <property type="entry name" value="murD"/>
    <property type="match status" value="1"/>
</dbReference>
<dbReference type="InterPro" id="IPR013221">
    <property type="entry name" value="Mur_ligase_cen"/>
</dbReference>
<dbReference type="EC" id="6.3.2.9" evidence="7 8"/>
<dbReference type="GO" id="GO:0005737">
    <property type="term" value="C:cytoplasm"/>
    <property type="evidence" value="ECO:0007669"/>
    <property type="project" value="UniProtKB-SubCell"/>
</dbReference>
<comment type="pathway">
    <text evidence="2 7 8">Cell wall biogenesis; peptidoglycan biosynthesis.</text>
</comment>
<dbReference type="GO" id="GO:0009252">
    <property type="term" value="P:peptidoglycan biosynthetic process"/>
    <property type="evidence" value="ECO:0007669"/>
    <property type="project" value="UniProtKB-UniRule"/>
</dbReference>
<comment type="subcellular location">
    <subcellularLocation>
        <location evidence="1 7 8">Cytoplasm</location>
    </subcellularLocation>
</comment>
<evidence type="ECO:0000256" key="2">
    <source>
        <dbReference type="ARBA" id="ARBA00004752"/>
    </source>
</evidence>
<sequence>MYLPNFKNKKIAILGYGREGKSLRHFLSGEGIEATILDRDENLVIDTSVIRSLTSTISQAGESARREGEARSVSTLGVQYLGNLDNFDLVFRSPGVPRLTPELLAAEKKGVEISSATKLFFDLCPCPIVGVTGTKGKGTTASLIYEILKKQFQISNDKLQKKIKSQILNKKVYLGGNIGNPVIDFLPKLKPEALVILELSSFQLQDLRKSPHIAVVLDIFVDHLDHHKTKEEYQTAKESIVKYQNEEDLAVLYKNSDSVKKISKNIKAKTIWFTKYEGKIKLLGEHNLINAEAARVTASLLGVRDSVSKAVIEKFKGLPHRLEFVKNVNGVTYYNDSQSTISETAIAAIDSFQKPKILILGGSEKGLEYAGLARKIVNSDVKAVILVGEAGKRIEKELKNQKYKGSIKSNLKTMKEMVENAAEAAESGDVVLLSPAAASFGTFKSYEDRGDQFKAVVKGL</sequence>
<evidence type="ECO:0000256" key="1">
    <source>
        <dbReference type="ARBA" id="ARBA00004496"/>
    </source>
</evidence>
<comment type="similarity">
    <text evidence="7">Belongs to the MurCDEF family.</text>
</comment>
<dbReference type="InterPro" id="IPR036615">
    <property type="entry name" value="Mur_ligase_C_dom_sf"/>
</dbReference>
<feature type="binding site" evidence="7">
    <location>
        <begin position="133"/>
        <end position="139"/>
    </location>
    <ligand>
        <name>ATP</name>
        <dbReference type="ChEBI" id="CHEBI:30616"/>
    </ligand>
</feature>
<dbReference type="Gene3D" id="3.40.1190.10">
    <property type="entry name" value="Mur-like, catalytic domain"/>
    <property type="match status" value="1"/>
</dbReference>
<keyword evidence="5 7" id="KW-0547">Nucleotide-binding</keyword>
<evidence type="ECO:0000256" key="7">
    <source>
        <dbReference type="HAMAP-Rule" id="MF_00639"/>
    </source>
</evidence>
<evidence type="ECO:0000313" key="12">
    <source>
        <dbReference type="Proteomes" id="UP000230557"/>
    </source>
</evidence>
<evidence type="ECO:0000259" key="10">
    <source>
        <dbReference type="Pfam" id="PF08245"/>
    </source>
</evidence>
<dbReference type="Proteomes" id="UP000230557">
    <property type="component" value="Unassembled WGS sequence"/>
</dbReference>
<gene>
    <name evidence="7 11" type="primary">murD</name>
    <name evidence="11" type="ORF">COT91_02555</name>
</gene>
<dbReference type="GO" id="GO:0008360">
    <property type="term" value="P:regulation of cell shape"/>
    <property type="evidence" value="ECO:0007669"/>
    <property type="project" value="UniProtKB-KW"/>
</dbReference>
<evidence type="ECO:0000256" key="6">
    <source>
        <dbReference type="ARBA" id="ARBA00022840"/>
    </source>
</evidence>
<dbReference type="AlphaFoldDB" id="A0A2H0VDS3"/>
<keyword evidence="6 7" id="KW-0067">ATP-binding</keyword>
<evidence type="ECO:0000256" key="8">
    <source>
        <dbReference type="RuleBase" id="RU003664"/>
    </source>
</evidence>
<dbReference type="GO" id="GO:0005524">
    <property type="term" value="F:ATP binding"/>
    <property type="evidence" value="ECO:0007669"/>
    <property type="project" value="UniProtKB-UniRule"/>
</dbReference>
<dbReference type="InterPro" id="IPR004101">
    <property type="entry name" value="Mur_ligase_C"/>
</dbReference>
<dbReference type="GO" id="GO:0071555">
    <property type="term" value="P:cell wall organization"/>
    <property type="evidence" value="ECO:0007669"/>
    <property type="project" value="UniProtKB-KW"/>
</dbReference>
<evidence type="ECO:0000256" key="4">
    <source>
        <dbReference type="ARBA" id="ARBA00022598"/>
    </source>
</evidence>
<protein>
    <recommendedName>
        <fullName evidence="7 8">UDP-N-acetylmuramoylalanine--D-glutamate ligase</fullName>
        <ecNumber evidence="7 8">6.3.2.9</ecNumber>
    </recommendedName>
    <alternativeName>
        <fullName evidence="7">D-glutamic acid-adding enzyme</fullName>
    </alternativeName>
    <alternativeName>
        <fullName evidence="7">UDP-N-acetylmuramoyl-L-alanyl-D-glutamate synthetase</fullName>
    </alternativeName>
</protein>
<dbReference type="InterPro" id="IPR036565">
    <property type="entry name" value="Mur-like_cat_sf"/>
</dbReference>
<comment type="function">
    <text evidence="7 8">Cell wall formation. Catalyzes the addition of glutamate to the nucleotide precursor UDP-N-acetylmuramoyl-L-alanine (UMA).</text>
</comment>
<keyword evidence="7 8" id="KW-0131">Cell cycle</keyword>
<keyword evidence="7 8" id="KW-0133">Cell shape</keyword>
<dbReference type="HAMAP" id="MF_00639">
    <property type="entry name" value="MurD"/>
    <property type="match status" value="1"/>
</dbReference>